<feature type="region of interest" description="Disordered" evidence="15">
    <location>
        <begin position="1"/>
        <end position="26"/>
    </location>
</feature>
<dbReference type="InterPro" id="IPR041112">
    <property type="entry name" value="Nuf2_DHR10-like"/>
</dbReference>
<evidence type="ECO:0000313" key="18">
    <source>
        <dbReference type="EMBL" id="KAK3319123.1"/>
    </source>
</evidence>
<dbReference type="EMBL" id="JAUEDM010000004">
    <property type="protein sequence ID" value="KAK3319123.1"/>
    <property type="molecule type" value="Genomic_DNA"/>
</dbReference>
<dbReference type="AlphaFoldDB" id="A0AAE0I5P8"/>
<evidence type="ECO:0000256" key="1">
    <source>
        <dbReference type="ARBA" id="ARBA00002772"/>
    </source>
</evidence>
<evidence type="ECO:0000259" key="17">
    <source>
        <dbReference type="Pfam" id="PF18595"/>
    </source>
</evidence>
<organism evidence="18 19">
    <name type="scientific">Apodospora peruviana</name>
    <dbReference type="NCBI Taxonomy" id="516989"/>
    <lineage>
        <taxon>Eukaryota</taxon>
        <taxon>Fungi</taxon>
        <taxon>Dikarya</taxon>
        <taxon>Ascomycota</taxon>
        <taxon>Pezizomycotina</taxon>
        <taxon>Sordariomycetes</taxon>
        <taxon>Sordariomycetidae</taxon>
        <taxon>Sordariales</taxon>
        <taxon>Lasiosphaeriaceae</taxon>
        <taxon>Apodospora</taxon>
    </lineage>
</organism>
<dbReference type="GO" id="GO:0007052">
    <property type="term" value="P:mitotic spindle organization"/>
    <property type="evidence" value="ECO:0007669"/>
    <property type="project" value="TreeGrafter"/>
</dbReference>
<accession>A0AAE0I5P8</accession>
<dbReference type="Pfam" id="PF18595">
    <property type="entry name" value="Nuf2_DHR10-like"/>
    <property type="match status" value="1"/>
</dbReference>
<comment type="function">
    <text evidence="1">Acts as a component of the essential kinetochore-associated NDC80 complex, which is required for chromosome segregation and spindle checkpoint activity.</text>
</comment>
<dbReference type="Proteomes" id="UP001283341">
    <property type="component" value="Unassembled WGS sequence"/>
</dbReference>
<dbReference type="GO" id="GO:0031262">
    <property type="term" value="C:Ndc80 complex"/>
    <property type="evidence" value="ECO:0007669"/>
    <property type="project" value="InterPro"/>
</dbReference>
<feature type="domain" description="Kinetochore protein Nuf2 N-terminal" evidence="16">
    <location>
        <begin position="30"/>
        <end position="171"/>
    </location>
</feature>
<comment type="subcellular location">
    <subcellularLocation>
        <location evidence="3">Chromosome</location>
        <location evidence="3">Centromere</location>
        <location evidence="3">Kinetochore</location>
    </subcellularLocation>
    <subcellularLocation>
        <location evidence="2">Nucleus</location>
    </subcellularLocation>
</comment>
<dbReference type="GO" id="GO:0005634">
    <property type="term" value="C:nucleus"/>
    <property type="evidence" value="ECO:0007669"/>
    <property type="project" value="UniProtKB-SubCell"/>
</dbReference>
<dbReference type="PANTHER" id="PTHR21650">
    <property type="entry name" value="MEMBRALIN/KINETOCHORE PROTEIN NUF2"/>
    <property type="match status" value="1"/>
</dbReference>
<name>A0AAE0I5P8_9PEZI</name>
<protein>
    <recommendedName>
        <fullName evidence="5">Probable kinetochore protein NUF2</fullName>
    </recommendedName>
</protein>
<evidence type="ECO:0000256" key="9">
    <source>
        <dbReference type="ARBA" id="ARBA00022838"/>
    </source>
</evidence>
<keyword evidence="11" id="KW-0539">Nucleus</keyword>
<dbReference type="GO" id="GO:0045132">
    <property type="term" value="P:meiotic chromosome segregation"/>
    <property type="evidence" value="ECO:0007669"/>
    <property type="project" value="TreeGrafter"/>
</dbReference>
<dbReference type="InterPro" id="IPR038275">
    <property type="entry name" value="Nuf2_N_sf"/>
</dbReference>
<proteinExistence type="inferred from homology"/>
<reference evidence="18" key="2">
    <citation type="submission" date="2023-06" db="EMBL/GenBank/DDBJ databases">
        <authorList>
            <consortium name="Lawrence Berkeley National Laboratory"/>
            <person name="Haridas S."/>
            <person name="Hensen N."/>
            <person name="Bonometti L."/>
            <person name="Westerberg I."/>
            <person name="Brannstrom I.O."/>
            <person name="Guillou S."/>
            <person name="Cros-Aarteil S."/>
            <person name="Calhoun S."/>
            <person name="Kuo A."/>
            <person name="Mondo S."/>
            <person name="Pangilinan J."/>
            <person name="Riley R."/>
            <person name="Labutti K."/>
            <person name="Andreopoulos B."/>
            <person name="Lipzen A."/>
            <person name="Chen C."/>
            <person name="Yanf M."/>
            <person name="Daum C."/>
            <person name="Ng V."/>
            <person name="Clum A."/>
            <person name="Steindorff A."/>
            <person name="Ohm R."/>
            <person name="Martin F."/>
            <person name="Silar P."/>
            <person name="Natvig D."/>
            <person name="Lalanne C."/>
            <person name="Gautier V."/>
            <person name="Ament-Velasquez S.L."/>
            <person name="Kruys A."/>
            <person name="Hutchinson M.I."/>
            <person name="Powell A.J."/>
            <person name="Barry K."/>
            <person name="Miller A.N."/>
            <person name="Grigoriev I.V."/>
            <person name="Debuchy R."/>
            <person name="Gladieux P."/>
            <person name="Thoren M.H."/>
            <person name="Johannesson H."/>
        </authorList>
    </citation>
    <scope>NUCLEOTIDE SEQUENCE</scope>
    <source>
        <strain evidence="18">CBS 118394</strain>
    </source>
</reference>
<evidence type="ECO:0000313" key="19">
    <source>
        <dbReference type="Proteomes" id="UP001283341"/>
    </source>
</evidence>
<dbReference type="Pfam" id="PF03800">
    <property type="entry name" value="Nuf2"/>
    <property type="match status" value="1"/>
</dbReference>
<dbReference type="GO" id="GO:0044877">
    <property type="term" value="F:protein-containing complex binding"/>
    <property type="evidence" value="ECO:0007669"/>
    <property type="project" value="TreeGrafter"/>
</dbReference>
<evidence type="ECO:0000256" key="12">
    <source>
        <dbReference type="ARBA" id="ARBA00023306"/>
    </source>
</evidence>
<feature type="coiled-coil region" evidence="14">
    <location>
        <begin position="324"/>
        <end position="442"/>
    </location>
</feature>
<dbReference type="PANTHER" id="PTHR21650:SF2">
    <property type="entry name" value="KINETOCHORE PROTEIN NUF2"/>
    <property type="match status" value="1"/>
</dbReference>
<feature type="domain" description="Nuf2 DHR10-like" evidence="17">
    <location>
        <begin position="283"/>
        <end position="399"/>
    </location>
</feature>
<evidence type="ECO:0000256" key="15">
    <source>
        <dbReference type="SAM" id="MobiDB-lite"/>
    </source>
</evidence>
<comment type="similarity">
    <text evidence="4">Belongs to the NUF2 family.</text>
</comment>
<dbReference type="GO" id="GO:0051315">
    <property type="term" value="P:attachment of mitotic spindle microtubules to kinetochore"/>
    <property type="evidence" value="ECO:0007669"/>
    <property type="project" value="TreeGrafter"/>
</dbReference>
<sequence>MAYNPRMSILPPAQSQAQSRSRKKEEEAAYANMRLPDREIVGCINELGIPFTVADLQKPNPLQVQMIFEWFGELLMNKTRATVDPAMRAAVEDICGDFGDALMPPDTRSLMGFYKSLHQLMFDCGVNDFNFMDLYKPTHDRLVKIFSYVINFVRFRESQTSVIDEHCNRAEATKARIEHLFVENQNMETQLEEMRDNRRAMEALVVEKTMRNEAIKKQLLELRRSQEKIAARLEDAKTKKGELTQLLEEKTATKIALKQDSAKLRPYVLQSPVALQASLAELSNTLNSDKAHIDSLDRRARALQTSTDSFAVVSTDVASCIKLLDEMSVELAKEEEENVKNARQRDALTERGANVREVERTESLLQRQLAKWAERTETLRAQSQEKAARAKEKMEELRAVHKKLTEERGDKGKDIERRRVRIEQTEKKMLDLKENIESEVHAAYDEYLKMESHIKLYITEMEQAI</sequence>
<dbReference type="GO" id="GO:0051383">
    <property type="term" value="P:kinetochore organization"/>
    <property type="evidence" value="ECO:0007669"/>
    <property type="project" value="TreeGrafter"/>
</dbReference>
<keyword evidence="6" id="KW-0158">Chromosome</keyword>
<evidence type="ECO:0000256" key="14">
    <source>
        <dbReference type="SAM" id="Coils"/>
    </source>
</evidence>
<evidence type="ECO:0000256" key="11">
    <source>
        <dbReference type="ARBA" id="ARBA00023242"/>
    </source>
</evidence>
<dbReference type="GO" id="GO:0051301">
    <property type="term" value="P:cell division"/>
    <property type="evidence" value="ECO:0007669"/>
    <property type="project" value="UniProtKB-KW"/>
</dbReference>
<evidence type="ECO:0000256" key="5">
    <source>
        <dbReference type="ARBA" id="ARBA00017594"/>
    </source>
</evidence>
<evidence type="ECO:0000256" key="7">
    <source>
        <dbReference type="ARBA" id="ARBA00022618"/>
    </source>
</evidence>
<keyword evidence="10 14" id="KW-0175">Coiled coil</keyword>
<evidence type="ECO:0000256" key="4">
    <source>
        <dbReference type="ARBA" id="ARBA00005498"/>
    </source>
</evidence>
<keyword evidence="13" id="KW-0137">Centromere</keyword>
<evidence type="ECO:0000256" key="2">
    <source>
        <dbReference type="ARBA" id="ARBA00004123"/>
    </source>
</evidence>
<gene>
    <name evidence="18" type="ORF">B0H66DRAFT_257636</name>
</gene>
<keyword evidence="8" id="KW-0498">Mitosis</keyword>
<evidence type="ECO:0000256" key="8">
    <source>
        <dbReference type="ARBA" id="ARBA00022776"/>
    </source>
</evidence>
<keyword evidence="12" id="KW-0131">Cell cycle</keyword>
<evidence type="ECO:0000256" key="3">
    <source>
        <dbReference type="ARBA" id="ARBA00004629"/>
    </source>
</evidence>
<dbReference type="Gene3D" id="1.10.418.60">
    <property type="entry name" value="Ncd80 complex, Nuf2 subunit"/>
    <property type="match status" value="1"/>
</dbReference>
<evidence type="ECO:0000256" key="6">
    <source>
        <dbReference type="ARBA" id="ARBA00022454"/>
    </source>
</evidence>
<evidence type="ECO:0000256" key="10">
    <source>
        <dbReference type="ARBA" id="ARBA00023054"/>
    </source>
</evidence>
<feature type="coiled-coil region" evidence="14">
    <location>
        <begin position="170"/>
        <end position="253"/>
    </location>
</feature>
<keyword evidence="9" id="KW-0995">Kinetochore</keyword>
<comment type="caution">
    <text evidence="18">The sequence shown here is derived from an EMBL/GenBank/DDBJ whole genome shotgun (WGS) entry which is preliminary data.</text>
</comment>
<keyword evidence="19" id="KW-1185">Reference proteome</keyword>
<keyword evidence="7" id="KW-0132">Cell division</keyword>
<evidence type="ECO:0000256" key="13">
    <source>
        <dbReference type="ARBA" id="ARBA00023328"/>
    </source>
</evidence>
<evidence type="ECO:0000259" key="16">
    <source>
        <dbReference type="Pfam" id="PF03800"/>
    </source>
</evidence>
<dbReference type="InterPro" id="IPR005549">
    <property type="entry name" value="Kinetochore_Nuf2_N"/>
</dbReference>
<reference evidence="18" key="1">
    <citation type="journal article" date="2023" name="Mol. Phylogenet. Evol.">
        <title>Genome-scale phylogeny and comparative genomics of the fungal order Sordariales.</title>
        <authorList>
            <person name="Hensen N."/>
            <person name="Bonometti L."/>
            <person name="Westerberg I."/>
            <person name="Brannstrom I.O."/>
            <person name="Guillou S."/>
            <person name="Cros-Aarteil S."/>
            <person name="Calhoun S."/>
            <person name="Haridas S."/>
            <person name="Kuo A."/>
            <person name="Mondo S."/>
            <person name="Pangilinan J."/>
            <person name="Riley R."/>
            <person name="LaButti K."/>
            <person name="Andreopoulos B."/>
            <person name="Lipzen A."/>
            <person name="Chen C."/>
            <person name="Yan M."/>
            <person name="Daum C."/>
            <person name="Ng V."/>
            <person name="Clum A."/>
            <person name="Steindorff A."/>
            <person name="Ohm R.A."/>
            <person name="Martin F."/>
            <person name="Silar P."/>
            <person name="Natvig D.O."/>
            <person name="Lalanne C."/>
            <person name="Gautier V."/>
            <person name="Ament-Velasquez S.L."/>
            <person name="Kruys A."/>
            <person name="Hutchinson M.I."/>
            <person name="Powell A.J."/>
            <person name="Barry K."/>
            <person name="Miller A.N."/>
            <person name="Grigoriev I.V."/>
            <person name="Debuchy R."/>
            <person name="Gladieux P."/>
            <person name="Hiltunen Thoren M."/>
            <person name="Johannesson H."/>
        </authorList>
    </citation>
    <scope>NUCLEOTIDE SEQUENCE</scope>
    <source>
        <strain evidence="18">CBS 118394</strain>
    </source>
</reference>